<organism evidence="7 8">
    <name type="scientific">Elysia marginata</name>
    <dbReference type="NCBI Taxonomy" id="1093978"/>
    <lineage>
        <taxon>Eukaryota</taxon>
        <taxon>Metazoa</taxon>
        <taxon>Spiralia</taxon>
        <taxon>Lophotrochozoa</taxon>
        <taxon>Mollusca</taxon>
        <taxon>Gastropoda</taxon>
        <taxon>Heterobranchia</taxon>
        <taxon>Euthyneura</taxon>
        <taxon>Panpulmonata</taxon>
        <taxon>Sacoglossa</taxon>
        <taxon>Placobranchoidea</taxon>
        <taxon>Plakobranchidae</taxon>
        <taxon>Elysia</taxon>
    </lineage>
</organism>
<dbReference type="PANTHER" id="PTHR12649:SF29">
    <property type="entry name" value="AMINOACYL-TRNA HYDROLASE"/>
    <property type="match status" value="1"/>
</dbReference>
<evidence type="ECO:0000256" key="4">
    <source>
        <dbReference type="ARBA" id="ARBA00048707"/>
    </source>
</evidence>
<dbReference type="SMART" id="SM00165">
    <property type="entry name" value="UBA"/>
    <property type="match status" value="1"/>
</dbReference>
<evidence type="ECO:0000259" key="6">
    <source>
        <dbReference type="PROSITE" id="PS50030"/>
    </source>
</evidence>
<dbReference type="Proteomes" id="UP000762676">
    <property type="component" value="Unassembled WGS sequence"/>
</dbReference>
<comment type="caution">
    <text evidence="7">The sequence shown here is derived from an EMBL/GenBank/DDBJ whole genome shotgun (WGS) entry which is preliminary data.</text>
</comment>
<evidence type="ECO:0000256" key="3">
    <source>
        <dbReference type="ARBA" id="ARBA00038050"/>
    </source>
</evidence>
<proteinExistence type="inferred from homology"/>
<protein>
    <recommendedName>
        <fullName evidence="1">peptidyl-tRNA hydrolase</fullName>
        <ecNumber evidence="1">3.1.1.29</ecNumber>
    </recommendedName>
</protein>
<evidence type="ECO:0000313" key="8">
    <source>
        <dbReference type="Proteomes" id="UP000762676"/>
    </source>
</evidence>
<dbReference type="GO" id="GO:0004045">
    <property type="term" value="F:peptidyl-tRNA hydrolase activity"/>
    <property type="evidence" value="ECO:0007669"/>
    <property type="project" value="UniProtKB-EC"/>
</dbReference>
<dbReference type="Pfam" id="PF22562">
    <property type="entry name" value="UBA_7"/>
    <property type="match status" value="1"/>
</dbReference>
<dbReference type="SUPFAM" id="SSF46934">
    <property type="entry name" value="UBA-like"/>
    <property type="match status" value="1"/>
</dbReference>
<comment type="similarity">
    <text evidence="3">Belongs to the PTH2 family.</text>
</comment>
<dbReference type="AlphaFoldDB" id="A0AAV4EQL5"/>
<dbReference type="Pfam" id="PF01981">
    <property type="entry name" value="PTH2"/>
    <property type="match status" value="1"/>
</dbReference>
<sequence>MSGENQETTESSEDNGQSLFIPDDVAVDQLMSLGFSKNAAIRALFYTGNQTVDIAADWLLENSDKNLDTPLENDLQGTSDSSDEDDSEDFLSADTYKMVFVVNSELNMGVGKVAAQVAHAALSLFRNMIDTDAKAQMLIVWGHMGETKIVLRGDNSTQLEALSQQADTLGLDNYLVHDAGHTQVAPGSRTVLGIFGKVTEVDRVTGTLKLL</sequence>
<dbReference type="CDD" id="cd14296">
    <property type="entry name" value="UBA1_scUBP14_like"/>
    <property type="match status" value="1"/>
</dbReference>
<accession>A0AAV4EQL5</accession>
<dbReference type="FunFam" id="3.40.1490.10:FF:000002">
    <property type="entry name" value="Peptidyl-tRNA hydrolase 2, mitochondrial"/>
    <property type="match status" value="1"/>
</dbReference>
<gene>
    <name evidence="7" type="ORF">ElyMa_005475000</name>
</gene>
<dbReference type="NCBIfam" id="TIGR00283">
    <property type="entry name" value="arch_pth2"/>
    <property type="match status" value="1"/>
</dbReference>
<dbReference type="EMBL" id="BMAT01010900">
    <property type="protein sequence ID" value="GFR63094.1"/>
    <property type="molecule type" value="Genomic_DNA"/>
</dbReference>
<evidence type="ECO:0000256" key="1">
    <source>
        <dbReference type="ARBA" id="ARBA00013260"/>
    </source>
</evidence>
<dbReference type="InterPro" id="IPR015940">
    <property type="entry name" value="UBA"/>
</dbReference>
<name>A0AAV4EQL5_9GAST</name>
<keyword evidence="2 7" id="KW-0378">Hydrolase</keyword>
<keyword evidence="8" id="KW-1185">Reference proteome</keyword>
<dbReference type="SUPFAM" id="SSF102462">
    <property type="entry name" value="Peptidyl-tRNA hydrolase II"/>
    <property type="match status" value="1"/>
</dbReference>
<dbReference type="GO" id="GO:0005829">
    <property type="term" value="C:cytosol"/>
    <property type="evidence" value="ECO:0007669"/>
    <property type="project" value="TreeGrafter"/>
</dbReference>
<reference evidence="7 8" key="1">
    <citation type="journal article" date="2021" name="Elife">
        <title>Chloroplast acquisition without the gene transfer in kleptoplastic sea slugs, Plakobranchus ocellatus.</title>
        <authorList>
            <person name="Maeda T."/>
            <person name="Takahashi S."/>
            <person name="Yoshida T."/>
            <person name="Shimamura S."/>
            <person name="Takaki Y."/>
            <person name="Nagai Y."/>
            <person name="Toyoda A."/>
            <person name="Suzuki Y."/>
            <person name="Arimoto A."/>
            <person name="Ishii H."/>
            <person name="Satoh N."/>
            <person name="Nishiyama T."/>
            <person name="Hasebe M."/>
            <person name="Maruyama T."/>
            <person name="Minagawa J."/>
            <person name="Obokata J."/>
            <person name="Shigenobu S."/>
        </authorList>
    </citation>
    <scope>NUCLEOTIDE SEQUENCE [LARGE SCALE GENOMIC DNA]</scope>
</reference>
<evidence type="ECO:0000313" key="7">
    <source>
        <dbReference type="EMBL" id="GFR63094.1"/>
    </source>
</evidence>
<feature type="region of interest" description="Disordered" evidence="5">
    <location>
        <begin position="69"/>
        <end position="88"/>
    </location>
</feature>
<dbReference type="Gene3D" id="1.10.8.10">
    <property type="entry name" value="DNA helicase RuvA subunit, C-terminal domain"/>
    <property type="match status" value="1"/>
</dbReference>
<dbReference type="Gene3D" id="3.40.1490.10">
    <property type="entry name" value="Bit1"/>
    <property type="match status" value="1"/>
</dbReference>
<evidence type="ECO:0000256" key="5">
    <source>
        <dbReference type="SAM" id="MobiDB-lite"/>
    </source>
</evidence>
<feature type="domain" description="UBA" evidence="6">
    <location>
        <begin position="21"/>
        <end position="62"/>
    </location>
</feature>
<dbReference type="PROSITE" id="PS50030">
    <property type="entry name" value="UBA"/>
    <property type="match status" value="1"/>
</dbReference>
<evidence type="ECO:0000256" key="2">
    <source>
        <dbReference type="ARBA" id="ARBA00022801"/>
    </source>
</evidence>
<dbReference type="PANTHER" id="PTHR12649">
    <property type="entry name" value="PEPTIDYL-TRNA HYDROLASE 2"/>
    <property type="match status" value="1"/>
</dbReference>
<dbReference type="CDD" id="cd02430">
    <property type="entry name" value="PTH2"/>
    <property type="match status" value="1"/>
</dbReference>
<comment type="catalytic activity">
    <reaction evidence="4">
        <text>an N-acyl-L-alpha-aminoacyl-tRNA + H2O = an N-acyl-L-amino acid + a tRNA + H(+)</text>
        <dbReference type="Rhea" id="RHEA:54448"/>
        <dbReference type="Rhea" id="RHEA-COMP:10123"/>
        <dbReference type="Rhea" id="RHEA-COMP:13883"/>
        <dbReference type="ChEBI" id="CHEBI:15377"/>
        <dbReference type="ChEBI" id="CHEBI:15378"/>
        <dbReference type="ChEBI" id="CHEBI:59874"/>
        <dbReference type="ChEBI" id="CHEBI:78442"/>
        <dbReference type="ChEBI" id="CHEBI:138191"/>
        <dbReference type="EC" id="3.1.1.29"/>
    </reaction>
</comment>
<dbReference type="InterPro" id="IPR023476">
    <property type="entry name" value="Pep_tRNA_hydro_II_dom_sf"/>
</dbReference>
<dbReference type="InterPro" id="IPR009060">
    <property type="entry name" value="UBA-like_sf"/>
</dbReference>
<dbReference type="EC" id="3.1.1.29" evidence="1"/>
<dbReference type="InterPro" id="IPR002833">
    <property type="entry name" value="PTH2"/>
</dbReference>